<feature type="transmembrane region" description="Helical" evidence="6">
    <location>
        <begin position="79"/>
        <end position="101"/>
    </location>
</feature>
<keyword evidence="3 6" id="KW-1133">Transmembrane helix</keyword>
<dbReference type="GO" id="GO:0016020">
    <property type="term" value="C:membrane"/>
    <property type="evidence" value="ECO:0007669"/>
    <property type="project" value="UniProtKB-SubCell"/>
</dbReference>
<dbReference type="PANTHER" id="PTHR37422">
    <property type="entry name" value="TEICHURONIC ACID BIOSYNTHESIS PROTEIN TUAE"/>
    <property type="match status" value="1"/>
</dbReference>
<feature type="transmembrane region" description="Helical" evidence="6">
    <location>
        <begin position="15"/>
        <end position="34"/>
    </location>
</feature>
<accession>A0A2M7TBS5</accession>
<name>A0A2M7TBS5_9ACTN</name>
<evidence type="ECO:0000313" key="8">
    <source>
        <dbReference type="EMBL" id="PIZ42660.1"/>
    </source>
</evidence>
<dbReference type="PROSITE" id="PS50005">
    <property type="entry name" value="TPR"/>
    <property type="match status" value="2"/>
</dbReference>
<evidence type="ECO:0000256" key="6">
    <source>
        <dbReference type="SAM" id="Phobius"/>
    </source>
</evidence>
<evidence type="ECO:0000259" key="7">
    <source>
        <dbReference type="Pfam" id="PF04932"/>
    </source>
</evidence>
<comment type="subcellular location">
    <subcellularLocation>
        <location evidence="1">Membrane</location>
        <topology evidence="1">Multi-pass membrane protein</topology>
    </subcellularLocation>
</comment>
<dbReference type="InterPro" id="IPR051533">
    <property type="entry name" value="WaaL-like"/>
</dbReference>
<feature type="transmembrane region" description="Helical" evidence="6">
    <location>
        <begin position="393"/>
        <end position="412"/>
    </location>
</feature>
<keyword evidence="4 6" id="KW-0472">Membrane</keyword>
<feature type="repeat" description="TPR" evidence="5">
    <location>
        <begin position="626"/>
        <end position="659"/>
    </location>
</feature>
<feature type="transmembrane region" description="Helical" evidence="6">
    <location>
        <begin position="46"/>
        <end position="64"/>
    </location>
</feature>
<feature type="transmembrane region" description="Helical" evidence="6">
    <location>
        <begin position="113"/>
        <end position="130"/>
    </location>
</feature>
<evidence type="ECO:0000313" key="9">
    <source>
        <dbReference type="Proteomes" id="UP000230956"/>
    </source>
</evidence>
<proteinExistence type="predicted"/>
<organism evidence="8 9">
    <name type="scientific">Candidatus Aquicultor secundus</name>
    <dbReference type="NCBI Taxonomy" id="1973895"/>
    <lineage>
        <taxon>Bacteria</taxon>
        <taxon>Bacillati</taxon>
        <taxon>Actinomycetota</taxon>
        <taxon>Candidatus Aquicultoria</taxon>
        <taxon>Candidatus Aquicultorales</taxon>
        <taxon>Candidatus Aquicultoraceae</taxon>
        <taxon>Candidatus Aquicultor</taxon>
    </lineage>
</organism>
<dbReference type="InterPro" id="IPR011990">
    <property type="entry name" value="TPR-like_helical_dom_sf"/>
</dbReference>
<feature type="transmembrane region" description="Helical" evidence="6">
    <location>
        <begin position="255"/>
        <end position="273"/>
    </location>
</feature>
<dbReference type="InterPro" id="IPR019734">
    <property type="entry name" value="TPR_rpt"/>
</dbReference>
<dbReference type="Gene3D" id="1.25.40.10">
    <property type="entry name" value="Tetratricopeptide repeat domain"/>
    <property type="match status" value="1"/>
</dbReference>
<feature type="transmembrane region" description="Helical" evidence="6">
    <location>
        <begin position="179"/>
        <end position="198"/>
    </location>
</feature>
<dbReference type="EMBL" id="PFNG01000003">
    <property type="protein sequence ID" value="PIZ42660.1"/>
    <property type="molecule type" value="Genomic_DNA"/>
</dbReference>
<reference evidence="9" key="1">
    <citation type="submission" date="2017-09" db="EMBL/GenBank/DDBJ databases">
        <title>Depth-based differentiation of microbial function through sediment-hosted aquifers and enrichment of novel symbionts in the deep terrestrial subsurface.</title>
        <authorList>
            <person name="Probst A.J."/>
            <person name="Ladd B."/>
            <person name="Jarett J.K."/>
            <person name="Geller-Mcgrath D.E."/>
            <person name="Sieber C.M.K."/>
            <person name="Emerson J.B."/>
            <person name="Anantharaman K."/>
            <person name="Thomas B.C."/>
            <person name="Malmstrom R."/>
            <person name="Stieglmeier M."/>
            <person name="Klingl A."/>
            <person name="Woyke T."/>
            <person name="Ryan C.M."/>
            <person name="Banfield J.F."/>
        </authorList>
    </citation>
    <scope>NUCLEOTIDE SEQUENCE [LARGE SCALE GENOMIC DNA]</scope>
</reference>
<dbReference type="Pfam" id="PF04932">
    <property type="entry name" value="Wzy_C"/>
    <property type="match status" value="1"/>
</dbReference>
<feature type="transmembrane region" description="Helical" evidence="6">
    <location>
        <begin position="452"/>
        <end position="471"/>
    </location>
</feature>
<feature type="repeat" description="TPR" evidence="5">
    <location>
        <begin position="476"/>
        <end position="509"/>
    </location>
</feature>
<feature type="domain" description="O-antigen ligase-related" evidence="7">
    <location>
        <begin position="214"/>
        <end position="372"/>
    </location>
</feature>
<keyword evidence="5" id="KW-0802">TPR repeat</keyword>
<keyword evidence="2 6" id="KW-0812">Transmembrane</keyword>
<comment type="caution">
    <text evidence="8">The sequence shown here is derived from an EMBL/GenBank/DDBJ whole genome shotgun (WGS) entry which is preliminary data.</text>
</comment>
<feature type="transmembrane region" description="Helical" evidence="6">
    <location>
        <begin position="355"/>
        <end position="381"/>
    </location>
</feature>
<evidence type="ECO:0000256" key="5">
    <source>
        <dbReference type="PROSITE-ProRule" id="PRU00339"/>
    </source>
</evidence>
<evidence type="ECO:0000256" key="3">
    <source>
        <dbReference type="ARBA" id="ARBA00022989"/>
    </source>
</evidence>
<dbReference type="AlphaFoldDB" id="A0A2M7TBS5"/>
<dbReference type="SUPFAM" id="SSF48452">
    <property type="entry name" value="TPR-like"/>
    <property type="match status" value="1"/>
</dbReference>
<dbReference type="Pfam" id="PF14559">
    <property type="entry name" value="TPR_19"/>
    <property type="match status" value="1"/>
</dbReference>
<feature type="transmembrane region" description="Helical" evidence="6">
    <location>
        <begin position="418"/>
        <end position="440"/>
    </location>
</feature>
<dbReference type="RefSeq" id="WP_286679140.1">
    <property type="nucleotide sequence ID" value="NZ_MNXI01000131.1"/>
</dbReference>
<evidence type="ECO:0000256" key="1">
    <source>
        <dbReference type="ARBA" id="ARBA00004141"/>
    </source>
</evidence>
<dbReference type="InterPro" id="IPR007016">
    <property type="entry name" value="O-antigen_ligase-rel_domated"/>
</dbReference>
<dbReference type="Proteomes" id="UP000230956">
    <property type="component" value="Unassembled WGS sequence"/>
</dbReference>
<dbReference type="SMART" id="SM00028">
    <property type="entry name" value="TPR"/>
    <property type="match status" value="4"/>
</dbReference>
<evidence type="ECO:0000256" key="2">
    <source>
        <dbReference type="ARBA" id="ARBA00022692"/>
    </source>
</evidence>
<sequence length="674" mass="72729">MEKKASQAIDLFDGIIRWSLIMAVALVPLIISPISFDLFDLPKATLLYVLALAAGVGFVARSLLSGELVIKRTPLNKPLLAFAAMATIATVASPMPLISLIGEYGRYENLPTLYSYIVLCFLATQFLNDAESRKNLISISFISFGIISFYGILQALGFDILPAALRDFSGRGRSTLGNPVFFGGYLAIMIPLLLTYLIGEDTLPSMPKPAIGMLLVVGLAGALLSQSRGAWLGVIVGIVAVVVMQRKNLVRGAGTAFAMLVFGIAFAVLIMAASGTGKLQTTVTSIENRLVSAANVGQGTQATRIEIWKSAVEMISVRPLEGYGPDQMYAWASAFTTLKKAQLEINTIPDRTHNIFLQVAVNGGLISLLVFLWIIIALAGMGFRVLKNNDGPVHTYAAAVLSGLIAYIAQGLTGVDVIGVSAPVWVLGGSVAALPYACNAEQITVSLKTKRQVEIITAVALFAAVLLVFSFKPLVADTYYFNGIAYKQVGLTEQATTQFGKAVDMDPYQAQYRRDLVMGLVNQGNSLKSTSLIEQGISAAEEGLRYNPDDFDLLLTQAGAYRIYAGLANDQALVGQAETYYSMAINKNPYSTNPRRGLLGLYMIQEKYAEAIEQAKAILRIDPTDGDVTFRLAQAYEKSAKVGRAKTLYKELLRVNPNQEDVQAALDNLEYGSQ</sequence>
<gene>
    <name evidence="8" type="ORF">COY37_00115</name>
</gene>
<feature type="transmembrane region" description="Helical" evidence="6">
    <location>
        <begin position="210"/>
        <end position="243"/>
    </location>
</feature>
<evidence type="ECO:0000256" key="4">
    <source>
        <dbReference type="ARBA" id="ARBA00023136"/>
    </source>
</evidence>
<feature type="transmembrane region" description="Helical" evidence="6">
    <location>
        <begin position="136"/>
        <end position="158"/>
    </location>
</feature>
<protein>
    <recommendedName>
        <fullName evidence="7">O-antigen ligase-related domain-containing protein</fullName>
    </recommendedName>
</protein>
<dbReference type="PANTHER" id="PTHR37422:SF13">
    <property type="entry name" value="LIPOPOLYSACCHARIDE BIOSYNTHESIS PROTEIN PA4999-RELATED"/>
    <property type="match status" value="1"/>
</dbReference>